<dbReference type="KEGG" id="mgm:Mmc1_1607"/>
<dbReference type="Proteomes" id="UP000002586">
    <property type="component" value="Chromosome"/>
</dbReference>
<evidence type="ECO:0000256" key="1">
    <source>
        <dbReference type="SAM" id="SignalP"/>
    </source>
</evidence>
<gene>
    <name evidence="3" type="ordered locus">Mmc1_1607</name>
</gene>
<keyword evidence="4" id="KW-1185">Reference proteome</keyword>
<dbReference type="eggNOG" id="COG5616">
    <property type="taxonomic scope" value="Bacteria"/>
</dbReference>
<dbReference type="STRING" id="156889.Mmc1_1607"/>
<sequence precursor="true">MTTFVKGLAVTLLTAALLSGCAEARYPDTYPLISTPSEQGSPQETQLLTTAYGAADAMIANLANRFPQRFPIVAGSFVDNDDLTKTSSLGRLVSQQMTARFTQAGYTVTQMNLRTDLLMKPKEGQFVLTRELDKIYKETRAEAIFAGTYTVARNRVFFNVQLIRMKDRATLGAQDFSVPISSNVRVLLNPNSRM</sequence>
<dbReference type="EMBL" id="CP000471">
    <property type="protein sequence ID" value="ABK44116.1"/>
    <property type="molecule type" value="Genomic_DNA"/>
</dbReference>
<reference evidence="3 4" key="2">
    <citation type="journal article" date="2012" name="Int. J. Syst. Evol. Microbiol.">
        <title>Magnetococcus marinus gen. nov., sp. nov., a marine, magnetotactic bacterium that represents a novel lineage (Magnetococcaceae fam. nov.; Magnetococcales ord. nov.) at the base of the Alphaproteobacteria.</title>
        <authorList>
            <person name="Bazylinski D.A."/>
            <person name="Williams T.J."/>
            <person name="Lefevre C.T."/>
            <person name="Berg R.J."/>
            <person name="Zhang C.L."/>
            <person name="Bowser S.S."/>
            <person name="Dean A.J."/>
            <person name="Beveridge T.J."/>
        </authorList>
    </citation>
    <scope>NUCLEOTIDE SEQUENCE [LARGE SCALE GENOMIC DNA]</scope>
    <source>
        <strain evidence="4">ATCC BAA-1437 / JCM 17883 / MC-1</strain>
    </source>
</reference>
<dbReference type="Pfam" id="PF17680">
    <property type="entry name" value="FlgO"/>
    <property type="match status" value="1"/>
</dbReference>
<protein>
    <recommendedName>
        <fullName evidence="2">FlgO domain-containing protein</fullName>
    </recommendedName>
</protein>
<dbReference type="RefSeq" id="WP_011713264.1">
    <property type="nucleotide sequence ID" value="NC_008576.1"/>
</dbReference>
<evidence type="ECO:0000259" key="2">
    <source>
        <dbReference type="Pfam" id="PF17680"/>
    </source>
</evidence>
<reference evidence="4" key="1">
    <citation type="journal article" date="2009" name="Appl. Environ. Microbiol.">
        <title>Complete genome sequence of the chemolithoautotrophic marine magnetotactic coccus strain MC-1.</title>
        <authorList>
            <person name="Schubbe S."/>
            <person name="Williams T.J."/>
            <person name="Xie G."/>
            <person name="Kiss H.E."/>
            <person name="Brettin T.S."/>
            <person name="Martinez D."/>
            <person name="Ross C.A."/>
            <person name="Schuler D."/>
            <person name="Cox B.L."/>
            <person name="Nealson K.H."/>
            <person name="Bazylinski D.A."/>
        </authorList>
    </citation>
    <scope>NUCLEOTIDE SEQUENCE [LARGE SCALE GENOMIC DNA]</scope>
    <source>
        <strain evidence="4">ATCC BAA-1437 / JCM 17883 / MC-1</strain>
    </source>
</reference>
<dbReference type="PIRSF" id="PIRSF028688">
    <property type="entry name" value="UCP_imp_028688"/>
    <property type="match status" value="1"/>
</dbReference>
<organism evidence="3 4">
    <name type="scientific">Magnetococcus marinus (strain ATCC BAA-1437 / JCM 17883 / MC-1)</name>
    <dbReference type="NCBI Taxonomy" id="156889"/>
    <lineage>
        <taxon>Bacteria</taxon>
        <taxon>Pseudomonadati</taxon>
        <taxon>Pseudomonadota</taxon>
        <taxon>Magnetococcia</taxon>
        <taxon>Magnetococcales</taxon>
        <taxon>Magnetococcaceae</taxon>
        <taxon>Magnetococcus</taxon>
    </lineage>
</organism>
<keyword evidence="1" id="KW-0732">Signal</keyword>
<evidence type="ECO:0000313" key="4">
    <source>
        <dbReference type="Proteomes" id="UP000002586"/>
    </source>
</evidence>
<dbReference type="InterPro" id="IPR014549">
    <property type="entry name" value="FlgO"/>
</dbReference>
<dbReference type="InterPro" id="IPR041215">
    <property type="entry name" value="FlgO_dom"/>
</dbReference>
<dbReference type="AlphaFoldDB" id="A0L823"/>
<dbReference type="PROSITE" id="PS51257">
    <property type="entry name" value="PROKAR_LIPOPROTEIN"/>
    <property type="match status" value="1"/>
</dbReference>
<dbReference type="HOGENOM" id="CLU_111499_1_0_5"/>
<feature type="signal peptide" evidence="1">
    <location>
        <begin position="1"/>
        <end position="24"/>
    </location>
</feature>
<name>A0L823_MAGMM</name>
<proteinExistence type="predicted"/>
<feature type="domain" description="FlgO" evidence="2">
    <location>
        <begin position="53"/>
        <end position="182"/>
    </location>
</feature>
<feature type="chain" id="PRO_5002626348" description="FlgO domain-containing protein" evidence="1">
    <location>
        <begin position="25"/>
        <end position="194"/>
    </location>
</feature>
<evidence type="ECO:0000313" key="3">
    <source>
        <dbReference type="EMBL" id="ABK44116.1"/>
    </source>
</evidence>
<dbReference type="OrthoDB" id="8479562at2"/>
<accession>A0L823</accession>